<dbReference type="GO" id="GO:0008757">
    <property type="term" value="F:S-adenosylmethionine-dependent methyltransferase activity"/>
    <property type="evidence" value="ECO:0007669"/>
    <property type="project" value="InterPro"/>
</dbReference>
<dbReference type="InterPro" id="IPR029063">
    <property type="entry name" value="SAM-dependent_MTases_sf"/>
</dbReference>
<organism evidence="5 6">
    <name type="scientific">Mytilus coruscus</name>
    <name type="common">Sea mussel</name>
    <dbReference type="NCBI Taxonomy" id="42192"/>
    <lineage>
        <taxon>Eukaryota</taxon>
        <taxon>Metazoa</taxon>
        <taxon>Spiralia</taxon>
        <taxon>Lophotrochozoa</taxon>
        <taxon>Mollusca</taxon>
        <taxon>Bivalvia</taxon>
        <taxon>Autobranchia</taxon>
        <taxon>Pteriomorphia</taxon>
        <taxon>Mytilida</taxon>
        <taxon>Mytiloidea</taxon>
        <taxon>Mytilidae</taxon>
        <taxon>Mytilinae</taxon>
        <taxon>Mytilus</taxon>
    </lineage>
</organism>
<evidence type="ECO:0000256" key="2">
    <source>
        <dbReference type="ARBA" id="ARBA00022603"/>
    </source>
</evidence>
<evidence type="ECO:0000256" key="3">
    <source>
        <dbReference type="ARBA" id="ARBA00022679"/>
    </source>
</evidence>
<dbReference type="InterPro" id="IPR013216">
    <property type="entry name" value="Methyltransf_11"/>
</dbReference>
<dbReference type="SUPFAM" id="SSF53335">
    <property type="entry name" value="S-adenosyl-L-methionine-dependent methyltransferases"/>
    <property type="match status" value="1"/>
</dbReference>
<protein>
    <recommendedName>
        <fullName evidence="4">Methyltransferase type 11 domain-containing protein</fullName>
    </recommendedName>
</protein>
<evidence type="ECO:0000256" key="1">
    <source>
        <dbReference type="ARBA" id="ARBA00008361"/>
    </source>
</evidence>
<dbReference type="Proteomes" id="UP000507470">
    <property type="component" value="Unassembled WGS sequence"/>
</dbReference>
<keyword evidence="2" id="KW-0489">Methyltransferase</keyword>
<gene>
    <name evidence="5" type="ORF">MCOR_31498</name>
</gene>
<feature type="domain" description="Methyltransferase type 11" evidence="4">
    <location>
        <begin position="45"/>
        <end position="135"/>
    </location>
</feature>
<dbReference type="InterPro" id="IPR051052">
    <property type="entry name" value="Diverse_substrate_MTase"/>
</dbReference>
<accession>A0A6J8CNJ5</accession>
<dbReference type="Gene3D" id="3.40.50.150">
    <property type="entry name" value="Vaccinia Virus protein VP39"/>
    <property type="match status" value="1"/>
</dbReference>
<evidence type="ECO:0000259" key="4">
    <source>
        <dbReference type="Pfam" id="PF08241"/>
    </source>
</evidence>
<reference evidence="5 6" key="1">
    <citation type="submission" date="2020-06" db="EMBL/GenBank/DDBJ databases">
        <authorList>
            <person name="Li R."/>
            <person name="Bekaert M."/>
        </authorList>
    </citation>
    <scope>NUCLEOTIDE SEQUENCE [LARGE SCALE GENOMIC DNA]</scope>
    <source>
        <strain evidence="6">wild</strain>
    </source>
</reference>
<dbReference type="AlphaFoldDB" id="A0A6J8CNJ5"/>
<dbReference type="PANTHER" id="PTHR44942">
    <property type="entry name" value="METHYLTRANSF_11 DOMAIN-CONTAINING PROTEIN"/>
    <property type="match status" value="1"/>
</dbReference>
<dbReference type="GO" id="GO:0032259">
    <property type="term" value="P:methylation"/>
    <property type="evidence" value="ECO:0007669"/>
    <property type="project" value="UniProtKB-KW"/>
</dbReference>
<proteinExistence type="inferred from homology"/>
<sequence length="259" mass="30101">MSIRLFESSDHAKYYAQFRPDYPDTVVQTIVEYCKLSYNNFNTALDVGCGTGQSTHSLKTYFKNVIGVDVSGKQIEQAKLKYHDINFRVGPAEDLSFLESGSVNLITTAQAMHWMNHEIFYKEVDRVLGPGGVLAVYGYGIPVENKKEAHNLVSHFYSQTLSGHWDKERKYVEQHYQTFQLPYDGWIRKDELEIVKHWSVDQYTGYITSWSAWQKYLKVHPESKDLQTLHEKLIELYPNDEIMTIRWPIFMLLGTKPTA</sequence>
<comment type="similarity">
    <text evidence="1">Belongs to the methyltransferase superfamily.</text>
</comment>
<dbReference type="CDD" id="cd02440">
    <property type="entry name" value="AdoMet_MTases"/>
    <property type="match status" value="1"/>
</dbReference>
<dbReference type="Pfam" id="PF08241">
    <property type="entry name" value="Methyltransf_11"/>
    <property type="match status" value="1"/>
</dbReference>
<name>A0A6J8CNJ5_MYTCO</name>
<evidence type="ECO:0000313" key="5">
    <source>
        <dbReference type="EMBL" id="CAC5397006.1"/>
    </source>
</evidence>
<keyword evidence="3" id="KW-0808">Transferase</keyword>
<keyword evidence="6" id="KW-1185">Reference proteome</keyword>
<dbReference type="OrthoDB" id="506498at2759"/>
<evidence type="ECO:0000313" key="6">
    <source>
        <dbReference type="Proteomes" id="UP000507470"/>
    </source>
</evidence>
<dbReference type="EMBL" id="CACVKT020005663">
    <property type="protein sequence ID" value="CAC5397006.1"/>
    <property type="molecule type" value="Genomic_DNA"/>
</dbReference>
<dbReference type="PANTHER" id="PTHR44942:SF4">
    <property type="entry name" value="METHYLTRANSFERASE TYPE 11 DOMAIN-CONTAINING PROTEIN"/>
    <property type="match status" value="1"/>
</dbReference>